<dbReference type="AlphaFoldDB" id="A0A927CN39"/>
<dbReference type="Pfam" id="PF09587">
    <property type="entry name" value="PGA_cap"/>
    <property type="match status" value="1"/>
</dbReference>
<protein>
    <submittedName>
        <fullName evidence="4">CapA family protein</fullName>
    </submittedName>
</protein>
<comment type="caution">
    <text evidence="4">The sequence shown here is derived from an EMBL/GenBank/DDBJ whole genome shotgun (WGS) entry which is preliminary data.</text>
</comment>
<dbReference type="EMBL" id="JACXIY010000016">
    <property type="protein sequence ID" value="MBD2869887.1"/>
    <property type="molecule type" value="Genomic_DNA"/>
</dbReference>
<evidence type="ECO:0000256" key="1">
    <source>
        <dbReference type="ARBA" id="ARBA00005662"/>
    </source>
</evidence>
<dbReference type="CDD" id="cd07381">
    <property type="entry name" value="MPP_CapA"/>
    <property type="match status" value="1"/>
</dbReference>
<accession>A0A927CN39</accession>
<keyword evidence="5" id="KW-1185">Reference proteome</keyword>
<gene>
    <name evidence="4" type="ORF">IDH41_14950</name>
</gene>
<dbReference type="Gene3D" id="3.60.21.10">
    <property type="match status" value="1"/>
</dbReference>
<dbReference type="InterPro" id="IPR029052">
    <property type="entry name" value="Metallo-depent_PP-like"/>
</dbReference>
<evidence type="ECO:0000256" key="2">
    <source>
        <dbReference type="SAM" id="MobiDB-lite"/>
    </source>
</evidence>
<dbReference type="SMART" id="SM00854">
    <property type="entry name" value="PGA_cap"/>
    <property type="match status" value="1"/>
</dbReference>
<dbReference type="PANTHER" id="PTHR33393">
    <property type="entry name" value="POLYGLUTAMINE SYNTHESIS ACCESSORY PROTEIN RV0574C-RELATED"/>
    <property type="match status" value="1"/>
</dbReference>
<dbReference type="Proteomes" id="UP000632125">
    <property type="component" value="Unassembled WGS sequence"/>
</dbReference>
<feature type="region of interest" description="Disordered" evidence="2">
    <location>
        <begin position="34"/>
        <end position="68"/>
    </location>
</feature>
<dbReference type="RefSeq" id="WP_190862331.1">
    <property type="nucleotide sequence ID" value="NZ_JACXIY010000016.1"/>
</dbReference>
<dbReference type="SUPFAM" id="SSF56300">
    <property type="entry name" value="Metallo-dependent phosphatases"/>
    <property type="match status" value="1"/>
</dbReference>
<comment type="similarity">
    <text evidence="1">Belongs to the CapA family.</text>
</comment>
<evidence type="ECO:0000313" key="5">
    <source>
        <dbReference type="Proteomes" id="UP000632125"/>
    </source>
</evidence>
<evidence type="ECO:0000313" key="4">
    <source>
        <dbReference type="EMBL" id="MBD2869887.1"/>
    </source>
</evidence>
<organism evidence="4 5">
    <name type="scientific">Paenibacillus arenilitoris</name>
    <dbReference type="NCBI Taxonomy" id="2772299"/>
    <lineage>
        <taxon>Bacteria</taxon>
        <taxon>Bacillati</taxon>
        <taxon>Bacillota</taxon>
        <taxon>Bacilli</taxon>
        <taxon>Bacillales</taxon>
        <taxon>Paenibacillaceae</taxon>
        <taxon>Paenibacillus</taxon>
    </lineage>
</organism>
<sequence>MRSSRQRQFQAVLLLLSLIGLILILVLPSCQAGSGNDDGGGKPDASENANASVPPPSPSPSAAATPTKAPEPVFADAVWMAVGDVMMHKPQLPGSFDKANNRYNFDPFFAEVKPILEQGDWVIANLETPIAGAEFGYSGYPLFNAPAELAEALKTAGFNLITNANNHSLDQGESGVLGTLANLKALGLPSVGTAVSREEADKLLLVEKNGIVMGLLAYTYGTNGIPIPEGKPYLVNLIDEQKIKNDIAKLRQAGADFITVSLHFGTEYQTTPSEEQKRLARSLIASGADIIAGSHPHVVQPYEVVEATDGNGRTREGLIIYSMGNFISNQRGDTKDYGVIFKVGVRKNMSDGTIAFTEIESIPTWVHRYKPDHAFRYRVLPIEDTIAAKSDTMLSQADYASLQKNFDLLRNRLESMK</sequence>
<dbReference type="InterPro" id="IPR052169">
    <property type="entry name" value="CW_Biosynth-Accessory"/>
</dbReference>
<dbReference type="InterPro" id="IPR019079">
    <property type="entry name" value="Capsule_synth_CapA"/>
</dbReference>
<reference evidence="4" key="1">
    <citation type="submission" date="2020-09" db="EMBL/GenBank/DDBJ databases">
        <title>A novel bacterium of genus Paenibacillus, isolated from South China Sea.</title>
        <authorList>
            <person name="Huang H."/>
            <person name="Mo K."/>
            <person name="Hu Y."/>
        </authorList>
    </citation>
    <scope>NUCLEOTIDE SEQUENCE</scope>
    <source>
        <strain evidence="4">IB182493</strain>
    </source>
</reference>
<proteinExistence type="inferred from homology"/>
<feature type="domain" description="Capsule synthesis protein CapA" evidence="3">
    <location>
        <begin position="78"/>
        <end position="330"/>
    </location>
</feature>
<dbReference type="PANTHER" id="PTHR33393:SF12">
    <property type="entry name" value="CAPSULE BIOSYNTHESIS PROTEIN CAPA"/>
    <property type="match status" value="1"/>
</dbReference>
<name>A0A927CN39_9BACL</name>
<evidence type="ECO:0000259" key="3">
    <source>
        <dbReference type="SMART" id="SM00854"/>
    </source>
</evidence>